<comment type="similarity">
    <text evidence="1">Belongs to the plant acyltransferase family.</text>
</comment>
<sequence>MNPINSLTILHHKSVPKNPVNMKLNIISTKLIKPCIPTPQSLNKYKISFTDELAAPLNINVILFYPSSNHDTTKLEQSLAQILPQYYPLAGRYIKNDRLIDCNDEGAEFVQAEATDIESMIDLKTNNVPLDDLLSRQFYEMDLVTDPLLSIQITTFKCGGLTIGISMSHRILDGSSFGTFIAAWSNASMGNTITTPTFDSLTLFPGKDLGLDFDPPRTRDTSIVAKRLVFNKEDITNLRSKIRPKKSGEKVIVSRVRLVTVLIAKALIRLDREKNLKTETKDCFIYQLIDMRGRTINPLLPKHSCGNLAIPSVTKCVDIGFEELVYRHGDDINKTVSDVAQMFSSNEDLNGVIMGSVEKVRDVFMTANVLMFSDFSKFGFYEADFGFGKPVWAGIGTLPREQSTTLMANKEGDGIEAWVHLNQNDVLEFERCLQLTELVRVYE</sequence>
<accession>A0ABD3DI83</accession>
<keyword evidence="3" id="KW-0012">Acyltransferase</keyword>
<name>A0ABD3DI83_9LAMI</name>
<protein>
    <recommendedName>
        <fullName evidence="6">Transferase, Chloramphenicol acetyltransferase-like domain protein</fullName>
    </recommendedName>
</protein>
<proteinExistence type="inferred from homology"/>
<dbReference type="PANTHER" id="PTHR31623:SF70">
    <property type="entry name" value="TRANSFERASE, CHLORAMPHENICOL ACETYLTRANSFERASE-LIKE DOMAIN PROTEIN"/>
    <property type="match status" value="1"/>
</dbReference>
<gene>
    <name evidence="4" type="ORF">CASFOL_012835</name>
</gene>
<evidence type="ECO:0000313" key="4">
    <source>
        <dbReference type="EMBL" id="KAL3642020.1"/>
    </source>
</evidence>
<evidence type="ECO:0000256" key="2">
    <source>
        <dbReference type="ARBA" id="ARBA00022679"/>
    </source>
</evidence>
<evidence type="ECO:0000256" key="3">
    <source>
        <dbReference type="ARBA" id="ARBA00023315"/>
    </source>
</evidence>
<dbReference type="Proteomes" id="UP001632038">
    <property type="component" value="Unassembled WGS sequence"/>
</dbReference>
<dbReference type="Pfam" id="PF02458">
    <property type="entry name" value="Transferase"/>
    <property type="match status" value="1"/>
</dbReference>
<keyword evidence="2" id="KW-0808">Transferase</keyword>
<comment type="caution">
    <text evidence="4">The sequence shown here is derived from an EMBL/GenBank/DDBJ whole genome shotgun (WGS) entry which is preliminary data.</text>
</comment>
<evidence type="ECO:0000313" key="5">
    <source>
        <dbReference type="Proteomes" id="UP001632038"/>
    </source>
</evidence>
<keyword evidence="5" id="KW-1185">Reference proteome</keyword>
<evidence type="ECO:0000256" key="1">
    <source>
        <dbReference type="ARBA" id="ARBA00009861"/>
    </source>
</evidence>
<dbReference type="Gene3D" id="3.30.559.10">
    <property type="entry name" value="Chloramphenicol acetyltransferase-like domain"/>
    <property type="match status" value="2"/>
</dbReference>
<evidence type="ECO:0008006" key="6">
    <source>
        <dbReference type="Google" id="ProtNLM"/>
    </source>
</evidence>
<dbReference type="PANTHER" id="PTHR31623">
    <property type="entry name" value="F21J9.9"/>
    <property type="match status" value="1"/>
</dbReference>
<organism evidence="4 5">
    <name type="scientific">Castilleja foliolosa</name>
    <dbReference type="NCBI Taxonomy" id="1961234"/>
    <lineage>
        <taxon>Eukaryota</taxon>
        <taxon>Viridiplantae</taxon>
        <taxon>Streptophyta</taxon>
        <taxon>Embryophyta</taxon>
        <taxon>Tracheophyta</taxon>
        <taxon>Spermatophyta</taxon>
        <taxon>Magnoliopsida</taxon>
        <taxon>eudicotyledons</taxon>
        <taxon>Gunneridae</taxon>
        <taxon>Pentapetalae</taxon>
        <taxon>asterids</taxon>
        <taxon>lamiids</taxon>
        <taxon>Lamiales</taxon>
        <taxon>Orobanchaceae</taxon>
        <taxon>Pedicularideae</taxon>
        <taxon>Castillejinae</taxon>
        <taxon>Castilleja</taxon>
    </lineage>
</organism>
<dbReference type="InterPro" id="IPR023213">
    <property type="entry name" value="CAT-like_dom_sf"/>
</dbReference>
<dbReference type="AlphaFoldDB" id="A0ABD3DI83"/>
<dbReference type="EMBL" id="JAVIJP010000016">
    <property type="protein sequence ID" value="KAL3642020.1"/>
    <property type="molecule type" value="Genomic_DNA"/>
</dbReference>
<reference evidence="5" key="1">
    <citation type="journal article" date="2024" name="IScience">
        <title>Strigolactones Initiate the Formation of Haustorium-like Structures in Castilleja.</title>
        <authorList>
            <person name="Buerger M."/>
            <person name="Peterson D."/>
            <person name="Chory J."/>
        </authorList>
    </citation>
    <scope>NUCLEOTIDE SEQUENCE [LARGE SCALE GENOMIC DNA]</scope>
</reference>
<dbReference type="GO" id="GO:0016746">
    <property type="term" value="F:acyltransferase activity"/>
    <property type="evidence" value="ECO:0007669"/>
    <property type="project" value="UniProtKB-KW"/>
</dbReference>